<accession>A0A5B0NNB1</accession>
<evidence type="ECO:0000313" key="2">
    <source>
        <dbReference type="EMBL" id="KAA1090293.1"/>
    </source>
</evidence>
<name>A0A5B0NNB1_PUCGR</name>
<feature type="compositionally biased region" description="Polar residues" evidence="1">
    <location>
        <begin position="19"/>
        <end position="28"/>
    </location>
</feature>
<comment type="caution">
    <text evidence="2">The sequence shown here is derived from an EMBL/GenBank/DDBJ whole genome shotgun (WGS) entry which is preliminary data.</text>
</comment>
<feature type="compositionally biased region" description="Low complexity" evidence="1">
    <location>
        <begin position="1"/>
        <end position="15"/>
    </location>
</feature>
<feature type="region of interest" description="Disordered" evidence="1">
    <location>
        <begin position="317"/>
        <end position="345"/>
    </location>
</feature>
<proteinExistence type="predicted"/>
<evidence type="ECO:0000313" key="3">
    <source>
        <dbReference type="Proteomes" id="UP000325313"/>
    </source>
</evidence>
<organism evidence="2 3">
    <name type="scientific">Puccinia graminis f. sp. tritici</name>
    <dbReference type="NCBI Taxonomy" id="56615"/>
    <lineage>
        <taxon>Eukaryota</taxon>
        <taxon>Fungi</taxon>
        <taxon>Dikarya</taxon>
        <taxon>Basidiomycota</taxon>
        <taxon>Pucciniomycotina</taxon>
        <taxon>Pucciniomycetes</taxon>
        <taxon>Pucciniales</taxon>
        <taxon>Pucciniaceae</taxon>
        <taxon>Puccinia</taxon>
    </lineage>
</organism>
<dbReference type="EMBL" id="VDEP01000394">
    <property type="protein sequence ID" value="KAA1090293.1"/>
    <property type="molecule type" value="Genomic_DNA"/>
</dbReference>
<gene>
    <name evidence="2" type="ORF">PGTUg99_000444</name>
</gene>
<dbReference type="AlphaFoldDB" id="A0A5B0NNB1"/>
<sequence>MDTFSPDSSSVPSPKSRIRSQQNASNDTSTESRLCFCPLRIHLATRPMVYPSGQVSHQPSATASFGLGEFVLLLLLCHLGSRTPTAVVLTIQPHYVLIDRYRYLCALVLSPHDASFTLETSLFTSPASYINFHSNLQYFLHIVSQAVLCHLAPAITMSSNNSNVPSSASSTPVEIPAPQVTDTVLVSRYRMFRTGTRIYPERGEWSPLFVPKAETPRATDIDNGIRYYPERGDWSPLFVPNAETPRAADIPVNPMTDPGVEPAGMAANAPVDSMADHDTDMEATVLDNTPDFSRPPPIKAFPAPIPLPYGMELIQTGTPLPSSKGKVAKPLRSGRESSIPDEVPVPRGFIDPHPFCNMPVCCDPVFQNPPPGLVLPAVNPLVAANLQSHAPGAHPASASSSASDASTYPPLSEFLHLDHQSVQGLLSKKNPPPEATCLYTEEDVMRIFEGIAPEFVWLCDDFPPNTLNEFDRRVMFFENMQWHFKCKKSTYLSTRNF</sequence>
<protein>
    <submittedName>
        <fullName evidence="2">Uncharacterized protein</fullName>
    </submittedName>
</protein>
<reference evidence="2 3" key="1">
    <citation type="submission" date="2019-05" db="EMBL/GenBank/DDBJ databases">
        <title>Emergence of the Ug99 lineage of the wheat stem rust pathogen through somatic hybridization.</title>
        <authorList>
            <person name="Li F."/>
            <person name="Upadhyaya N.M."/>
            <person name="Sperschneider J."/>
            <person name="Matny O."/>
            <person name="Nguyen-Phuc H."/>
            <person name="Mago R."/>
            <person name="Raley C."/>
            <person name="Miller M.E."/>
            <person name="Silverstein K.A.T."/>
            <person name="Henningsen E."/>
            <person name="Hirsch C.D."/>
            <person name="Visser B."/>
            <person name="Pretorius Z.A."/>
            <person name="Steffenson B.J."/>
            <person name="Schwessinger B."/>
            <person name="Dodds P.N."/>
            <person name="Figueroa M."/>
        </authorList>
    </citation>
    <scope>NUCLEOTIDE SEQUENCE [LARGE SCALE GENOMIC DNA]</scope>
    <source>
        <strain evidence="2 3">Ug99</strain>
    </source>
</reference>
<dbReference type="Proteomes" id="UP000325313">
    <property type="component" value="Unassembled WGS sequence"/>
</dbReference>
<evidence type="ECO:0000256" key="1">
    <source>
        <dbReference type="SAM" id="MobiDB-lite"/>
    </source>
</evidence>
<feature type="region of interest" description="Disordered" evidence="1">
    <location>
        <begin position="1"/>
        <end position="28"/>
    </location>
</feature>